<dbReference type="EMBL" id="JAGGKC010000010">
    <property type="protein sequence ID" value="MBP1919032.1"/>
    <property type="molecule type" value="Genomic_DNA"/>
</dbReference>
<dbReference type="PANTHER" id="PTHR33376:SF7">
    <property type="entry name" value="C4-DICARBOXYLATE-BINDING PROTEIN DCTB"/>
    <property type="match status" value="1"/>
</dbReference>
<evidence type="ECO:0000256" key="1">
    <source>
        <dbReference type="ARBA" id="ARBA00009023"/>
    </source>
</evidence>
<name>A0ABS4G3B0_9CLOT</name>
<comment type="similarity">
    <text evidence="1">Belongs to the bacterial solute-binding protein 7 family.</text>
</comment>
<dbReference type="Gene3D" id="3.40.190.170">
    <property type="entry name" value="Bacterial extracellular solute-binding protein, family 7"/>
    <property type="match status" value="1"/>
</dbReference>
<proteinExistence type="inferred from homology"/>
<dbReference type="PIRSF" id="PIRSF006470">
    <property type="entry name" value="DctB"/>
    <property type="match status" value="1"/>
</dbReference>
<dbReference type="SUPFAM" id="SSF53850">
    <property type="entry name" value="Periplasmic binding protein-like II"/>
    <property type="match status" value="1"/>
</dbReference>
<dbReference type="NCBIfam" id="NF037995">
    <property type="entry name" value="TRAP_S1"/>
    <property type="match status" value="1"/>
</dbReference>
<keyword evidence="6" id="KW-1185">Reference proteome</keyword>
<dbReference type="InterPro" id="IPR004682">
    <property type="entry name" value="TRAP_DctP"/>
</dbReference>
<dbReference type="PROSITE" id="PS51257">
    <property type="entry name" value="PROKAR_LIPOPROTEIN"/>
    <property type="match status" value="1"/>
</dbReference>
<dbReference type="InterPro" id="IPR038404">
    <property type="entry name" value="TRAP_DctP_sf"/>
</dbReference>
<keyword evidence="3 4" id="KW-0732">Signal</keyword>
<keyword evidence="2" id="KW-0813">Transport</keyword>
<evidence type="ECO:0000313" key="6">
    <source>
        <dbReference type="Proteomes" id="UP001519271"/>
    </source>
</evidence>
<dbReference type="RefSeq" id="WP_209459244.1">
    <property type="nucleotide sequence ID" value="NZ_JAGGKC010000010.1"/>
</dbReference>
<organism evidence="5 6">
    <name type="scientific">Youngiibacter multivorans</name>
    <dbReference type="NCBI Taxonomy" id="937251"/>
    <lineage>
        <taxon>Bacteria</taxon>
        <taxon>Bacillati</taxon>
        <taxon>Bacillota</taxon>
        <taxon>Clostridia</taxon>
        <taxon>Eubacteriales</taxon>
        <taxon>Clostridiaceae</taxon>
        <taxon>Youngiibacter</taxon>
    </lineage>
</organism>
<sequence>MKKKIIAIIASLMLVMPILAGCTSSTGSSGTGDEKLYPKMKLRMTVNGTDIATDTKTAKKFAELVKEGSGGNIEIVVFPNDQLSGGNMTKSIEMVAQGATEISAYATSALGVLDQKLLVGTIPWIFDNYTQARETIDSTGGAYYAKLLANKGLTYLGSVHNGFRQISNSKREVKTPEDVAGLKIRVPGGEVYLNFWKALGADPVAMSWGEVFTAIQQGTIDGQENGFSVTNSANIYEIQKYMTVWNYTYENYLFVVNSEKFASMTPETQALLKEKALEACEWGRDMVEEGEQVLMEKFRAAGMTVTELSSEELEPFKAKIADLQKYFIQKYGTEAAEAFGLK</sequence>
<dbReference type="NCBIfam" id="TIGR00787">
    <property type="entry name" value="dctP"/>
    <property type="match status" value="1"/>
</dbReference>
<evidence type="ECO:0000256" key="3">
    <source>
        <dbReference type="ARBA" id="ARBA00022729"/>
    </source>
</evidence>
<reference evidence="5 6" key="1">
    <citation type="submission" date="2021-03" db="EMBL/GenBank/DDBJ databases">
        <title>Genomic Encyclopedia of Type Strains, Phase IV (KMG-IV): sequencing the most valuable type-strain genomes for metagenomic binning, comparative biology and taxonomic classification.</title>
        <authorList>
            <person name="Goeker M."/>
        </authorList>
    </citation>
    <scope>NUCLEOTIDE SEQUENCE [LARGE SCALE GENOMIC DNA]</scope>
    <source>
        <strain evidence="5 6">DSM 6139</strain>
    </source>
</reference>
<comment type="caution">
    <text evidence="5">The sequence shown here is derived from an EMBL/GenBank/DDBJ whole genome shotgun (WGS) entry which is preliminary data.</text>
</comment>
<feature type="chain" id="PRO_5045088927" evidence="4">
    <location>
        <begin position="21"/>
        <end position="342"/>
    </location>
</feature>
<protein>
    <submittedName>
        <fullName evidence="5">C4-dicarboxylate transporter DctM subunit</fullName>
    </submittedName>
</protein>
<evidence type="ECO:0000256" key="2">
    <source>
        <dbReference type="ARBA" id="ARBA00022448"/>
    </source>
</evidence>
<accession>A0ABS4G3B0</accession>
<dbReference type="Pfam" id="PF03480">
    <property type="entry name" value="DctP"/>
    <property type="match status" value="1"/>
</dbReference>
<evidence type="ECO:0000313" key="5">
    <source>
        <dbReference type="EMBL" id="MBP1919032.1"/>
    </source>
</evidence>
<feature type="signal peptide" evidence="4">
    <location>
        <begin position="1"/>
        <end position="20"/>
    </location>
</feature>
<gene>
    <name evidence="5" type="ORF">J2Z34_001517</name>
</gene>
<dbReference type="PANTHER" id="PTHR33376">
    <property type="match status" value="1"/>
</dbReference>
<dbReference type="InterPro" id="IPR018389">
    <property type="entry name" value="DctP_fam"/>
</dbReference>
<dbReference type="Proteomes" id="UP001519271">
    <property type="component" value="Unassembled WGS sequence"/>
</dbReference>
<evidence type="ECO:0000256" key="4">
    <source>
        <dbReference type="SAM" id="SignalP"/>
    </source>
</evidence>